<organism evidence="1 2">
    <name type="scientific">Effrenium voratum</name>
    <dbReference type="NCBI Taxonomy" id="2562239"/>
    <lineage>
        <taxon>Eukaryota</taxon>
        <taxon>Sar</taxon>
        <taxon>Alveolata</taxon>
        <taxon>Dinophyceae</taxon>
        <taxon>Suessiales</taxon>
        <taxon>Symbiodiniaceae</taxon>
        <taxon>Effrenium</taxon>
    </lineage>
</organism>
<dbReference type="Proteomes" id="UP001178507">
    <property type="component" value="Unassembled WGS sequence"/>
</dbReference>
<accession>A0AA36HTC9</accession>
<keyword evidence="2" id="KW-1185">Reference proteome</keyword>
<sequence length="56" mass="6129">MVESVRVMDNSQAARSECAEVTVSTLSKAIVAALEDESVAGVQRFPEMEELETRID</sequence>
<evidence type="ECO:0000313" key="2">
    <source>
        <dbReference type="Proteomes" id="UP001178507"/>
    </source>
</evidence>
<comment type="caution">
    <text evidence="1">The sequence shown here is derived from an EMBL/GenBank/DDBJ whole genome shotgun (WGS) entry which is preliminary data.</text>
</comment>
<protein>
    <submittedName>
        <fullName evidence="1">Uncharacterized protein</fullName>
    </submittedName>
</protein>
<name>A0AA36HTC9_9DINO</name>
<evidence type="ECO:0000313" key="1">
    <source>
        <dbReference type="EMBL" id="CAJ1374960.1"/>
    </source>
</evidence>
<dbReference type="AlphaFoldDB" id="A0AA36HTC9"/>
<proteinExistence type="predicted"/>
<gene>
    <name evidence="1" type="ORF">EVOR1521_LOCUS4367</name>
</gene>
<reference evidence="1" key="1">
    <citation type="submission" date="2023-08" db="EMBL/GenBank/DDBJ databases">
        <authorList>
            <person name="Chen Y."/>
            <person name="Shah S."/>
            <person name="Dougan E. K."/>
            <person name="Thang M."/>
            <person name="Chan C."/>
        </authorList>
    </citation>
    <scope>NUCLEOTIDE SEQUENCE</scope>
</reference>
<dbReference type="EMBL" id="CAUJNA010000291">
    <property type="protein sequence ID" value="CAJ1374960.1"/>
    <property type="molecule type" value="Genomic_DNA"/>
</dbReference>